<feature type="transmembrane region" description="Helical" evidence="1">
    <location>
        <begin position="12"/>
        <end position="34"/>
    </location>
</feature>
<keyword evidence="3" id="KW-1185">Reference proteome</keyword>
<comment type="caution">
    <text evidence="2">The sequence shown here is derived from an EMBL/GenBank/DDBJ whole genome shotgun (WGS) entry which is preliminary data.</text>
</comment>
<organism evidence="2 3">
    <name type="scientific">Nocardioides daeguensis</name>
    <dbReference type="NCBI Taxonomy" id="908359"/>
    <lineage>
        <taxon>Bacteria</taxon>
        <taxon>Bacillati</taxon>
        <taxon>Actinomycetota</taxon>
        <taxon>Actinomycetes</taxon>
        <taxon>Propionibacteriales</taxon>
        <taxon>Nocardioidaceae</taxon>
        <taxon>Nocardioides</taxon>
    </lineage>
</organism>
<proteinExistence type="predicted"/>
<dbReference type="RefSeq" id="WP_218235079.1">
    <property type="nucleotide sequence ID" value="NZ_BAABBB010000003.1"/>
</dbReference>
<keyword evidence="1" id="KW-0472">Membrane</keyword>
<sequence>MMWDDDRYYLGWPGMVLVMVLFWALVGVGVYVGARWLGRDQTSSDPLDIVDERLARGEIDVEEYARLWQAIEDRRSEVRSR</sequence>
<evidence type="ECO:0000256" key="1">
    <source>
        <dbReference type="SAM" id="Phobius"/>
    </source>
</evidence>
<accession>A0ABP6UUK2</accession>
<evidence type="ECO:0000313" key="3">
    <source>
        <dbReference type="Proteomes" id="UP001500301"/>
    </source>
</evidence>
<keyword evidence="1" id="KW-1133">Transmembrane helix</keyword>
<evidence type="ECO:0000313" key="2">
    <source>
        <dbReference type="EMBL" id="GAA3518137.1"/>
    </source>
</evidence>
<protein>
    <recommendedName>
        <fullName evidence="4">SHOCT domain-containing protein</fullName>
    </recommendedName>
</protein>
<keyword evidence="1" id="KW-0812">Transmembrane</keyword>
<evidence type="ECO:0008006" key="4">
    <source>
        <dbReference type="Google" id="ProtNLM"/>
    </source>
</evidence>
<dbReference type="EMBL" id="BAABBB010000003">
    <property type="protein sequence ID" value="GAA3518137.1"/>
    <property type="molecule type" value="Genomic_DNA"/>
</dbReference>
<gene>
    <name evidence="2" type="ORF">GCM10022263_02330</name>
</gene>
<reference evidence="3" key="1">
    <citation type="journal article" date="2019" name="Int. J. Syst. Evol. Microbiol.">
        <title>The Global Catalogue of Microorganisms (GCM) 10K type strain sequencing project: providing services to taxonomists for standard genome sequencing and annotation.</title>
        <authorList>
            <consortium name="The Broad Institute Genomics Platform"/>
            <consortium name="The Broad Institute Genome Sequencing Center for Infectious Disease"/>
            <person name="Wu L."/>
            <person name="Ma J."/>
        </authorList>
    </citation>
    <scope>NUCLEOTIDE SEQUENCE [LARGE SCALE GENOMIC DNA]</scope>
    <source>
        <strain evidence="3">JCM 17460</strain>
    </source>
</reference>
<dbReference type="Proteomes" id="UP001500301">
    <property type="component" value="Unassembled WGS sequence"/>
</dbReference>
<name>A0ABP6UUK2_9ACTN</name>